<dbReference type="EMBL" id="QPJM01000008">
    <property type="protein sequence ID" value="RCW82324.1"/>
    <property type="molecule type" value="Genomic_DNA"/>
</dbReference>
<evidence type="ECO:0000313" key="2">
    <source>
        <dbReference type="Proteomes" id="UP000253324"/>
    </source>
</evidence>
<evidence type="ECO:0000313" key="1">
    <source>
        <dbReference type="EMBL" id="RCW82324.1"/>
    </source>
</evidence>
<sequence>MLLREPVDQMFDDTGKFGGPAEDFVGNYPARWVFRRKIRFTAEIFIAGAHYFFDIDAFIPRK</sequence>
<name>A0A368YVV1_9HYPH</name>
<dbReference type="AlphaFoldDB" id="A0A368YVV1"/>
<organism evidence="1 2">
    <name type="scientific">Phyllobacterium bourgognense</name>
    <dbReference type="NCBI Taxonomy" id="314236"/>
    <lineage>
        <taxon>Bacteria</taxon>
        <taxon>Pseudomonadati</taxon>
        <taxon>Pseudomonadota</taxon>
        <taxon>Alphaproteobacteria</taxon>
        <taxon>Hyphomicrobiales</taxon>
        <taxon>Phyllobacteriaceae</taxon>
        <taxon>Phyllobacterium</taxon>
    </lineage>
</organism>
<accession>A0A368YVV1</accession>
<gene>
    <name evidence="1" type="ORF">C7476_108138</name>
</gene>
<proteinExistence type="predicted"/>
<dbReference type="RefSeq" id="WP_147274658.1">
    <property type="nucleotide sequence ID" value="NZ_QPJM01000008.1"/>
</dbReference>
<reference evidence="1 2" key="1">
    <citation type="submission" date="2018-07" db="EMBL/GenBank/DDBJ databases">
        <title>Genomic Encyclopedia of Type Strains, Phase III (KMG-III): the genomes of soil and plant-associated and newly described type strains.</title>
        <authorList>
            <person name="Whitman W."/>
        </authorList>
    </citation>
    <scope>NUCLEOTIDE SEQUENCE [LARGE SCALE GENOMIC DNA]</scope>
    <source>
        <strain evidence="1 2">31-25a</strain>
    </source>
</reference>
<protein>
    <submittedName>
        <fullName evidence="1">Uncharacterized protein</fullName>
    </submittedName>
</protein>
<keyword evidence="2" id="KW-1185">Reference proteome</keyword>
<dbReference type="Proteomes" id="UP000253324">
    <property type="component" value="Unassembled WGS sequence"/>
</dbReference>
<comment type="caution">
    <text evidence="1">The sequence shown here is derived from an EMBL/GenBank/DDBJ whole genome shotgun (WGS) entry which is preliminary data.</text>
</comment>